<comment type="caution">
    <text evidence="1">The sequence shown here is derived from an EMBL/GenBank/DDBJ whole genome shotgun (WGS) entry which is preliminary data.</text>
</comment>
<proteinExistence type="predicted"/>
<gene>
    <name evidence="1" type="ORF">NDN08_007052</name>
</gene>
<keyword evidence="2" id="KW-1185">Reference proteome</keyword>
<dbReference type="AlphaFoldDB" id="A0AAV8UFF3"/>
<evidence type="ECO:0000313" key="2">
    <source>
        <dbReference type="Proteomes" id="UP001157974"/>
    </source>
</evidence>
<organism evidence="1 2">
    <name type="scientific">Rhodosorus marinus</name>
    <dbReference type="NCBI Taxonomy" id="101924"/>
    <lineage>
        <taxon>Eukaryota</taxon>
        <taxon>Rhodophyta</taxon>
        <taxon>Stylonematophyceae</taxon>
        <taxon>Stylonematales</taxon>
        <taxon>Stylonemataceae</taxon>
        <taxon>Rhodosorus</taxon>
    </lineage>
</organism>
<name>A0AAV8UFF3_9RHOD</name>
<evidence type="ECO:0000313" key="1">
    <source>
        <dbReference type="EMBL" id="KAJ8901203.1"/>
    </source>
</evidence>
<dbReference type="Proteomes" id="UP001157974">
    <property type="component" value="Unassembled WGS sequence"/>
</dbReference>
<accession>A0AAV8UFF3</accession>
<dbReference type="EMBL" id="JAMWBK010000011">
    <property type="protein sequence ID" value="KAJ8901203.1"/>
    <property type="molecule type" value="Genomic_DNA"/>
</dbReference>
<reference evidence="1 2" key="1">
    <citation type="journal article" date="2023" name="Nat. Commun.">
        <title>Origin of minicircular mitochondrial genomes in red algae.</title>
        <authorList>
            <person name="Lee Y."/>
            <person name="Cho C.H."/>
            <person name="Lee Y.M."/>
            <person name="Park S.I."/>
            <person name="Yang J.H."/>
            <person name="West J.A."/>
            <person name="Bhattacharya D."/>
            <person name="Yoon H.S."/>
        </authorList>
    </citation>
    <scope>NUCLEOTIDE SEQUENCE [LARGE SCALE GENOMIC DNA]</scope>
    <source>
        <strain evidence="1 2">CCMP1338</strain>
        <tissue evidence="1">Whole cell</tissue>
    </source>
</reference>
<protein>
    <submittedName>
        <fullName evidence="1">Uncharacterized protein</fullName>
    </submittedName>
</protein>
<sequence length="85" mass="9708">MDPREAEFKVLSGYHEYLLLWKKNIGNRQSPCRDLVVRKAENCSWRVELFGLEDASALLPLGGRTRNVKNCPPTLNDIKVYFGGI</sequence>